<feature type="transmembrane region" description="Helical" evidence="2">
    <location>
        <begin position="148"/>
        <end position="166"/>
    </location>
</feature>
<organism evidence="4 5">
    <name type="scientific">Paractinoplanes globisporus</name>
    <dbReference type="NCBI Taxonomy" id="113565"/>
    <lineage>
        <taxon>Bacteria</taxon>
        <taxon>Bacillati</taxon>
        <taxon>Actinomycetota</taxon>
        <taxon>Actinomycetes</taxon>
        <taxon>Micromonosporales</taxon>
        <taxon>Micromonosporaceae</taxon>
        <taxon>Paractinoplanes</taxon>
    </lineage>
</organism>
<reference evidence="4 5" key="1">
    <citation type="submission" date="2024-10" db="EMBL/GenBank/DDBJ databases">
        <title>The Natural Products Discovery Center: Release of the First 8490 Sequenced Strains for Exploring Actinobacteria Biosynthetic Diversity.</title>
        <authorList>
            <person name="Kalkreuter E."/>
            <person name="Kautsar S.A."/>
            <person name="Yang D."/>
            <person name="Bader C.D."/>
            <person name="Teijaro C.N."/>
            <person name="Fluegel L."/>
            <person name="Davis C.M."/>
            <person name="Simpson J.R."/>
            <person name="Lauterbach L."/>
            <person name="Steele A.D."/>
            <person name="Gui C."/>
            <person name="Meng S."/>
            <person name="Li G."/>
            <person name="Viehrig K."/>
            <person name="Ye F."/>
            <person name="Su P."/>
            <person name="Kiefer A.F."/>
            <person name="Nichols A."/>
            <person name="Cepeda A.J."/>
            <person name="Yan W."/>
            <person name="Fan B."/>
            <person name="Jiang Y."/>
            <person name="Adhikari A."/>
            <person name="Zheng C.-J."/>
            <person name="Schuster L."/>
            <person name="Cowan T.M."/>
            <person name="Smanski M.J."/>
            <person name="Chevrette M.G."/>
            <person name="De Carvalho L.P.S."/>
            <person name="Shen B."/>
        </authorList>
    </citation>
    <scope>NUCLEOTIDE SEQUENCE [LARGE SCALE GENOMIC DNA]</scope>
    <source>
        <strain evidence="4 5">NPDC000087</strain>
    </source>
</reference>
<dbReference type="RefSeq" id="WP_084699126.1">
    <property type="nucleotide sequence ID" value="NZ_JBIAZU010000006.1"/>
</dbReference>
<comment type="caution">
    <text evidence="4">The sequence shown here is derived from an EMBL/GenBank/DDBJ whole genome shotgun (WGS) entry which is preliminary data.</text>
</comment>
<dbReference type="InterPro" id="IPR002656">
    <property type="entry name" value="Acyl_transf_3_dom"/>
</dbReference>
<evidence type="ECO:0000259" key="3">
    <source>
        <dbReference type="Pfam" id="PF01757"/>
    </source>
</evidence>
<keyword evidence="2" id="KW-1133">Transmembrane helix</keyword>
<gene>
    <name evidence="4" type="ORF">ACFY35_31715</name>
</gene>
<evidence type="ECO:0000313" key="4">
    <source>
        <dbReference type="EMBL" id="MFF5294026.1"/>
    </source>
</evidence>
<accession>A0ABW6WL72</accession>
<evidence type="ECO:0000256" key="2">
    <source>
        <dbReference type="SAM" id="Phobius"/>
    </source>
</evidence>
<feature type="transmembrane region" description="Helical" evidence="2">
    <location>
        <begin position="250"/>
        <end position="267"/>
    </location>
</feature>
<dbReference type="Proteomes" id="UP001602245">
    <property type="component" value="Unassembled WGS sequence"/>
</dbReference>
<feature type="transmembrane region" description="Helical" evidence="2">
    <location>
        <begin position="197"/>
        <end position="214"/>
    </location>
</feature>
<feature type="transmembrane region" description="Helical" evidence="2">
    <location>
        <begin position="12"/>
        <end position="30"/>
    </location>
</feature>
<feature type="transmembrane region" description="Helical" evidence="2">
    <location>
        <begin position="220"/>
        <end position="238"/>
    </location>
</feature>
<feature type="transmembrane region" description="Helical" evidence="2">
    <location>
        <begin position="279"/>
        <end position="299"/>
    </location>
</feature>
<keyword evidence="2" id="KW-0472">Membrane</keyword>
<evidence type="ECO:0000256" key="1">
    <source>
        <dbReference type="SAM" id="MobiDB-lite"/>
    </source>
</evidence>
<sequence>MPQRRMAWLDALRAIAALLVVYAHLSHYLLRGARDVSAEWLHAGPAGVMLFFLVSGYIIPASLERHGDLRRFWIGRLARLYPLYLVVCGLVAATAGITASGAVAHLTMLPQLLNAPLITPVVWTLSFEMAFYLIVAALFALRLHRASAAAAIVFAVAAVATAPLSPSRLASPALPVVVAVLLTLGLAALASRHRWPAIAGAVLLLALAGTLLVADQDLSHVWDGLLIPAVMFTGTTIYRAQHGQIPRWQAGAVVALVAAALLTNWFAELASLHALIPRYMARSVITLLVIGGSFAIGLACRNRRTPRFLAWLGVISYSIYLLHVPLITVLAPQLTDLGVRLHGPVELLAVAGFLTVLFGLSWLAHRFVELPGQRLGHRLTQPRTARHGGDARRGDTAGCALPAEQGDAAGHDRPARHGDATGHDRLARHGDATGHDRVAGHGGRDAPQTRDAEHGREQRDAGQEEAVGRGVRVGDQAEQGVGN</sequence>
<proteinExistence type="predicted"/>
<dbReference type="PANTHER" id="PTHR23028">
    <property type="entry name" value="ACETYLTRANSFERASE"/>
    <property type="match status" value="1"/>
</dbReference>
<dbReference type="Pfam" id="PF01757">
    <property type="entry name" value="Acyl_transf_3"/>
    <property type="match status" value="1"/>
</dbReference>
<dbReference type="InterPro" id="IPR050879">
    <property type="entry name" value="Acyltransferase_3"/>
</dbReference>
<feature type="compositionally biased region" description="Basic and acidic residues" evidence="1">
    <location>
        <begin position="409"/>
        <end position="462"/>
    </location>
</feature>
<keyword evidence="5" id="KW-1185">Reference proteome</keyword>
<feature type="transmembrane region" description="Helical" evidence="2">
    <location>
        <begin position="347"/>
        <end position="368"/>
    </location>
</feature>
<feature type="transmembrane region" description="Helical" evidence="2">
    <location>
        <begin position="83"/>
        <end position="109"/>
    </location>
</feature>
<dbReference type="EMBL" id="JBIAZU010000006">
    <property type="protein sequence ID" value="MFF5294026.1"/>
    <property type="molecule type" value="Genomic_DNA"/>
</dbReference>
<keyword evidence="2" id="KW-0812">Transmembrane</keyword>
<feature type="transmembrane region" description="Helical" evidence="2">
    <location>
        <begin position="172"/>
        <end position="190"/>
    </location>
</feature>
<name>A0ABW6WL72_9ACTN</name>
<feature type="transmembrane region" description="Helical" evidence="2">
    <location>
        <begin position="42"/>
        <end position="63"/>
    </location>
</feature>
<feature type="domain" description="Acyltransferase 3" evidence="3">
    <location>
        <begin position="7"/>
        <end position="361"/>
    </location>
</feature>
<evidence type="ECO:0000313" key="5">
    <source>
        <dbReference type="Proteomes" id="UP001602245"/>
    </source>
</evidence>
<dbReference type="EC" id="2.3.-.-" evidence="4"/>
<feature type="transmembrane region" description="Helical" evidence="2">
    <location>
        <begin position="308"/>
        <end position="327"/>
    </location>
</feature>
<dbReference type="PANTHER" id="PTHR23028:SF131">
    <property type="entry name" value="BLR2367 PROTEIN"/>
    <property type="match status" value="1"/>
</dbReference>
<dbReference type="GO" id="GO:0016746">
    <property type="term" value="F:acyltransferase activity"/>
    <property type="evidence" value="ECO:0007669"/>
    <property type="project" value="UniProtKB-KW"/>
</dbReference>
<keyword evidence="4" id="KW-0808">Transferase</keyword>
<protein>
    <submittedName>
        <fullName evidence="4">Acyltransferase family protein</fullName>
        <ecNumber evidence="4">2.3.-.-</ecNumber>
    </submittedName>
</protein>
<feature type="region of interest" description="Disordered" evidence="1">
    <location>
        <begin position="379"/>
        <end position="483"/>
    </location>
</feature>
<feature type="transmembrane region" description="Helical" evidence="2">
    <location>
        <begin position="121"/>
        <end position="141"/>
    </location>
</feature>
<keyword evidence="4" id="KW-0012">Acyltransferase</keyword>